<feature type="region of interest" description="Disordered" evidence="1">
    <location>
        <begin position="29"/>
        <end position="60"/>
    </location>
</feature>
<name>A0A9J6B4U1_SOLCO</name>
<feature type="compositionally biased region" description="Polar residues" evidence="1">
    <location>
        <begin position="29"/>
        <end position="57"/>
    </location>
</feature>
<evidence type="ECO:0000313" key="3">
    <source>
        <dbReference type="EMBL" id="KAG5631415.1"/>
    </source>
</evidence>
<gene>
    <name evidence="3" type="ORF">H5410_003132</name>
</gene>
<feature type="non-terminal residue" evidence="3">
    <location>
        <position position="321"/>
    </location>
</feature>
<dbReference type="PANTHER" id="PTHR31286">
    <property type="entry name" value="GLYCINE-RICH CELL WALL STRUCTURAL PROTEIN 1.8-LIKE"/>
    <property type="match status" value="1"/>
</dbReference>
<keyword evidence="4" id="KW-1185">Reference proteome</keyword>
<comment type="caution">
    <text evidence="3">The sequence shown here is derived from an EMBL/GenBank/DDBJ whole genome shotgun (WGS) entry which is preliminary data.</text>
</comment>
<dbReference type="Pfam" id="PF14111">
    <property type="entry name" value="DUF4283"/>
    <property type="match status" value="1"/>
</dbReference>
<dbReference type="AlphaFoldDB" id="A0A9J6B4U1"/>
<organism evidence="3 4">
    <name type="scientific">Solanum commersonii</name>
    <name type="common">Commerson's wild potato</name>
    <name type="synonym">Commerson's nightshade</name>
    <dbReference type="NCBI Taxonomy" id="4109"/>
    <lineage>
        <taxon>Eukaryota</taxon>
        <taxon>Viridiplantae</taxon>
        <taxon>Streptophyta</taxon>
        <taxon>Embryophyta</taxon>
        <taxon>Tracheophyta</taxon>
        <taxon>Spermatophyta</taxon>
        <taxon>Magnoliopsida</taxon>
        <taxon>eudicotyledons</taxon>
        <taxon>Gunneridae</taxon>
        <taxon>Pentapetalae</taxon>
        <taxon>asterids</taxon>
        <taxon>lamiids</taxon>
        <taxon>Solanales</taxon>
        <taxon>Solanaceae</taxon>
        <taxon>Solanoideae</taxon>
        <taxon>Solaneae</taxon>
        <taxon>Solanum</taxon>
    </lineage>
</organism>
<feature type="domain" description="DUF4283" evidence="2">
    <location>
        <begin position="89"/>
        <end position="167"/>
    </location>
</feature>
<evidence type="ECO:0000313" key="4">
    <source>
        <dbReference type="Proteomes" id="UP000824120"/>
    </source>
</evidence>
<dbReference type="InterPro" id="IPR025558">
    <property type="entry name" value="DUF4283"/>
</dbReference>
<dbReference type="PANTHER" id="PTHR31286:SF164">
    <property type="entry name" value="ZINC FINGER, CCHC-TYPE"/>
    <property type="match status" value="1"/>
</dbReference>
<protein>
    <recommendedName>
        <fullName evidence="2">DUF4283 domain-containing protein</fullName>
    </recommendedName>
</protein>
<accession>A0A9J6B4U1</accession>
<proteinExistence type="predicted"/>
<reference evidence="3 4" key="1">
    <citation type="submission" date="2020-09" db="EMBL/GenBank/DDBJ databases">
        <title>De no assembly of potato wild relative species, Solanum commersonii.</title>
        <authorList>
            <person name="Cho K."/>
        </authorList>
    </citation>
    <scope>NUCLEOTIDE SEQUENCE [LARGE SCALE GENOMIC DNA]</scope>
    <source>
        <strain evidence="3">LZ3.2</strain>
        <tissue evidence="3">Leaf</tissue>
    </source>
</reference>
<evidence type="ECO:0000259" key="2">
    <source>
        <dbReference type="Pfam" id="PF14111"/>
    </source>
</evidence>
<dbReference type="InterPro" id="IPR040256">
    <property type="entry name" value="At4g02000-like"/>
</dbReference>
<evidence type="ECO:0000256" key="1">
    <source>
        <dbReference type="SAM" id="MobiDB-lite"/>
    </source>
</evidence>
<dbReference type="OrthoDB" id="786567at2759"/>
<dbReference type="EMBL" id="JACXVP010000001">
    <property type="protein sequence ID" value="KAG5631415.1"/>
    <property type="molecule type" value="Genomic_DNA"/>
</dbReference>
<dbReference type="Proteomes" id="UP000824120">
    <property type="component" value="Chromosome 1"/>
</dbReference>
<sequence>RVNYTLCPMKPPDGASSVRATSQLTLQPGETISGEANQGKPTYASTVTTENQSSNAPRRTRESVIARITTYNGILPVIIKAKDYYGIMAEECRLTIIGRFLKVNPQIDQIMSFFKELIPIKGPIIIGMYDNHYVFLDFTNEDDFNLLWFKRVLETEGLQKWTLDFKPNRTSLLHPCGLIYQRVNYTLRYMEPPDKAPSTRSTSQLTLQLGATISGKANQGKPTYATIVTTANQSANALRHPRESVIARITTHNGISAVIFKAKDYYDIMEEEYMDIATNGRTRPNIAKIRVEIDLLKPHPKNVWVGLEDEASPLRGILSKA</sequence>